<feature type="region of interest" description="Disordered" evidence="1">
    <location>
        <begin position="47"/>
        <end position="86"/>
    </location>
</feature>
<comment type="caution">
    <text evidence="2">The sequence shown here is derived from an EMBL/GenBank/DDBJ whole genome shotgun (WGS) entry which is preliminary data.</text>
</comment>
<reference evidence="2 3" key="1">
    <citation type="submission" date="2017-10" db="EMBL/GenBank/DDBJ databases">
        <title>Whole genome sequencing of Pseudoxanthomonas broegbernensis DSM 12573(T).</title>
        <authorList>
            <person name="Kumar S."/>
            <person name="Bansal K."/>
            <person name="Kaur A."/>
            <person name="Patil P."/>
            <person name="Sharma S."/>
            <person name="Patil P.B."/>
        </authorList>
    </citation>
    <scope>NUCLEOTIDE SEQUENCE [LARGE SCALE GENOMIC DNA]</scope>
    <source>
        <strain evidence="2 3">DSM 12573</strain>
    </source>
</reference>
<sequence>MTDESKTTQTLLRALLKEMEKSLAKPKPYEPDLDNYKTRVNVNEFERGQRGGNWWDDDESGGGDEPFGLDLRPTPAPKTRAKRRSL</sequence>
<gene>
    <name evidence="2" type="ORF">B1992_10350</name>
</gene>
<evidence type="ECO:0000313" key="2">
    <source>
        <dbReference type="EMBL" id="KAF1685866.1"/>
    </source>
</evidence>
<organism evidence="2 3">
    <name type="scientific">Pseudoxanthomonas broegbernensis</name>
    <dbReference type="NCBI Taxonomy" id="83619"/>
    <lineage>
        <taxon>Bacteria</taxon>
        <taxon>Pseudomonadati</taxon>
        <taxon>Pseudomonadota</taxon>
        <taxon>Gammaproteobacteria</taxon>
        <taxon>Lysobacterales</taxon>
        <taxon>Lysobacteraceae</taxon>
        <taxon>Pseudoxanthomonas</taxon>
    </lineage>
</organism>
<proteinExistence type="predicted"/>
<name>A0A7V8K6G2_9GAMM</name>
<evidence type="ECO:0000313" key="3">
    <source>
        <dbReference type="Proteomes" id="UP000462066"/>
    </source>
</evidence>
<dbReference type="AlphaFoldDB" id="A0A7V8K6G2"/>
<dbReference type="RefSeq" id="WP_162311423.1">
    <property type="nucleotide sequence ID" value="NZ_JACHGU010000001.1"/>
</dbReference>
<keyword evidence="3" id="KW-1185">Reference proteome</keyword>
<dbReference type="Proteomes" id="UP000462066">
    <property type="component" value="Unassembled WGS sequence"/>
</dbReference>
<protein>
    <submittedName>
        <fullName evidence="2">Uncharacterized protein</fullName>
    </submittedName>
</protein>
<dbReference type="EMBL" id="MWIP01000010">
    <property type="protein sequence ID" value="KAF1685866.1"/>
    <property type="molecule type" value="Genomic_DNA"/>
</dbReference>
<evidence type="ECO:0000256" key="1">
    <source>
        <dbReference type="SAM" id="MobiDB-lite"/>
    </source>
</evidence>
<accession>A0A7V8K6G2</accession>